<gene>
    <name evidence="1" type="ORF">B0T24DRAFT_709963</name>
</gene>
<accession>A0AAE0N1Y4</accession>
<proteinExistence type="predicted"/>
<reference evidence="1" key="1">
    <citation type="journal article" date="2023" name="Mol. Phylogenet. Evol.">
        <title>Genome-scale phylogeny and comparative genomics of the fungal order Sordariales.</title>
        <authorList>
            <person name="Hensen N."/>
            <person name="Bonometti L."/>
            <person name="Westerberg I."/>
            <person name="Brannstrom I.O."/>
            <person name="Guillou S."/>
            <person name="Cros-Aarteil S."/>
            <person name="Calhoun S."/>
            <person name="Haridas S."/>
            <person name="Kuo A."/>
            <person name="Mondo S."/>
            <person name="Pangilinan J."/>
            <person name="Riley R."/>
            <person name="LaButti K."/>
            <person name="Andreopoulos B."/>
            <person name="Lipzen A."/>
            <person name="Chen C."/>
            <person name="Yan M."/>
            <person name="Daum C."/>
            <person name="Ng V."/>
            <person name="Clum A."/>
            <person name="Steindorff A."/>
            <person name="Ohm R.A."/>
            <person name="Martin F."/>
            <person name="Silar P."/>
            <person name="Natvig D.O."/>
            <person name="Lalanne C."/>
            <person name="Gautier V."/>
            <person name="Ament-Velasquez S.L."/>
            <person name="Kruys A."/>
            <person name="Hutchinson M.I."/>
            <person name="Powell A.J."/>
            <person name="Barry K."/>
            <person name="Miller A.N."/>
            <person name="Grigoriev I.V."/>
            <person name="Debuchy R."/>
            <person name="Gladieux P."/>
            <person name="Hiltunen Thoren M."/>
            <person name="Johannesson H."/>
        </authorList>
    </citation>
    <scope>NUCLEOTIDE SEQUENCE</scope>
    <source>
        <strain evidence="1">CBS 958.72</strain>
    </source>
</reference>
<comment type="caution">
    <text evidence="1">The sequence shown here is derived from an EMBL/GenBank/DDBJ whole genome shotgun (WGS) entry which is preliminary data.</text>
</comment>
<keyword evidence="2" id="KW-1185">Reference proteome</keyword>
<name>A0AAE0N1Y4_9PEZI</name>
<evidence type="ECO:0000313" key="2">
    <source>
        <dbReference type="Proteomes" id="UP001287356"/>
    </source>
</evidence>
<dbReference type="EMBL" id="JAULSN010000007">
    <property type="protein sequence ID" value="KAK3367245.1"/>
    <property type="molecule type" value="Genomic_DNA"/>
</dbReference>
<protein>
    <submittedName>
        <fullName evidence="1">Uncharacterized protein</fullName>
    </submittedName>
</protein>
<reference evidence="1" key="2">
    <citation type="submission" date="2023-06" db="EMBL/GenBank/DDBJ databases">
        <authorList>
            <consortium name="Lawrence Berkeley National Laboratory"/>
            <person name="Haridas S."/>
            <person name="Hensen N."/>
            <person name="Bonometti L."/>
            <person name="Westerberg I."/>
            <person name="Brannstrom I.O."/>
            <person name="Guillou S."/>
            <person name="Cros-Aarteil S."/>
            <person name="Calhoun S."/>
            <person name="Kuo A."/>
            <person name="Mondo S."/>
            <person name="Pangilinan J."/>
            <person name="Riley R."/>
            <person name="Labutti K."/>
            <person name="Andreopoulos B."/>
            <person name="Lipzen A."/>
            <person name="Chen C."/>
            <person name="Yanf M."/>
            <person name="Daum C."/>
            <person name="Ng V."/>
            <person name="Clum A."/>
            <person name="Steindorff A."/>
            <person name="Ohm R."/>
            <person name="Martin F."/>
            <person name="Silar P."/>
            <person name="Natvig D."/>
            <person name="Lalanne C."/>
            <person name="Gautier V."/>
            <person name="Ament-Velasquez S.L."/>
            <person name="Kruys A."/>
            <person name="Hutchinson M.I."/>
            <person name="Powell A.J."/>
            <person name="Barry K."/>
            <person name="Miller A.N."/>
            <person name="Grigoriev I.V."/>
            <person name="Debuchy R."/>
            <person name="Gladieux P."/>
            <person name="Thoren M.H."/>
            <person name="Johannesson H."/>
        </authorList>
    </citation>
    <scope>NUCLEOTIDE SEQUENCE</scope>
    <source>
        <strain evidence="1">CBS 958.72</strain>
    </source>
</reference>
<organism evidence="1 2">
    <name type="scientific">Lasiosphaeria ovina</name>
    <dbReference type="NCBI Taxonomy" id="92902"/>
    <lineage>
        <taxon>Eukaryota</taxon>
        <taxon>Fungi</taxon>
        <taxon>Dikarya</taxon>
        <taxon>Ascomycota</taxon>
        <taxon>Pezizomycotina</taxon>
        <taxon>Sordariomycetes</taxon>
        <taxon>Sordariomycetidae</taxon>
        <taxon>Sordariales</taxon>
        <taxon>Lasiosphaeriaceae</taxon>
        <taxon>Lasiosphaeria</taxon>
    </lineage>
</organism>
<dbReference type="Proteomes" id="UP001287356">
    <property type="component" value="Unassembled WGS sequence"/>
</dbReference>
<sequence>MEIPLSSTDRFIVYKTYSHDNSTIYRLTTWTNVSAWALGWVLPIKITVIFLKVQQPTPAGAYDRLKQAGLTLPAGSRGGLADDADTVVEQWAKPWNSVSSGDITAFCDANMDQIKVGVQETGYLRIVTIVWAPDKGDAPPRMRGMAEFIKDRFRVQKDAAKWESVARVPIKWIVGGTLGVDVTGG</sequence>
<dbReference type="AlphaFoldDB" id="A0AAE0N1Y4"/>
<evidence type="ECO:0000313" key="1">
    <source>
        <dbReference type="EMBL" id="KAK3367245.1"/>
    </source>
</evidence>